<dbReference type="Gene3D" id="3.40.50.2300">
    <property type="match status" value="1"/>
</dbReference>
<dbReference type="Proteomes" id="UP001493487">
    <property type="component" value="Unassembled WGS sequence"/>
</dbReference>
<gene>
    <name evidence="11" type="ORF">QJS35_14945</name>
</gene>
<feature type="domain" description="Response regulatory" evidence="10">
    <location>
        <begin position="4"/>
        <end position="120"/>
    </location>
</feature>
<keyword evidence="12" id="KW-1185">Reference proteome</keyword>
<dbReference type="PANTHER" id="PTHR42713:SF3">
    <property type="entry name" value="TRANSCRIPTIONAL REGULATORY PROTEIN HPTR"/>
    <property type="match status" value="1"/>
</dbReference>
<dbReference type="Gene3D" id="1.10.10.60">
    <property type="entry name" value="Homeodomain-like"/>
    <property type="match status" value="2"/>
</dbReference>
<evidence type="ECO:0000256" key="7">
    <source>
        <dbReference type="ARBA" id="ARBA00023163"/>
    </source>
</evidence>
<dbReference type="PROSITE" id="PS01124">
    <property type="entry name" value="HTH_ARAC_FAMILY_2"/>
    <property type="match status" value="1"/>
</dbReference>
<dbReference type="PANTHER" id="PTHR42713">
    <property type="entry name" value="HISTIDINE KINASE-RELATED"/>
    <property type="match status" value="1"/>
</dbReference>
<keyword evidence="4" id="KW-0902">Two-component regulatory system</keyword>
<dbReference type="SMART" id="SM00342">
    <property type="entry name" value="HTH_ARAC"/>
    <property type="match status" value="1"/>
</dbReference>
<dbReference type="RefSeq" id="WP_232186139.1">
    <property type="nucleotide sequence ID" value="NZ_JAIOAP010000007.1"/>
</dbReference>
<dbReference type="SMART" id="SM00448">
    <property type="entry name" value="REC"/>
    <property type="match status" value="1"/>
</dbReference>
<keyword evidence="6" id="KW-0238">DNA-binding</keyword>
<proteinExistence type="predicted"/>
<evidence type="ECO:0000313" key="12">
    <source>
        <dbReference type="Proteomes" id="UP001493487"/>
    </source>
</evidence>
<evidence type="ECO:0000259" key="9">
    <source>
        <dbReference type="PROSITE" id="PS01124"/>
    </source>
</evidence>
<dbReference type="InterPro" id="IPR051552">
    <property type="entry name" value="HptR"/>
</dbReference>
<evidence type="ECO:0000256" key="8">
    <source>
        <dbReference type="PROSITE-ProRule" id="PRU00169"/>
    </source>
</evidence>
<keyword evidence="3 8" id="KW-0597">Phosphoprotein</keyword>
<dbReference type="SUPFAM" id="SSF46689">
    <property type="entry name" value="Homeodomain-like"/>
    <property type="match status" value="1"/>
</dbReference>
<evidence type="ECO:0000256" key="4">
    <source>
        <dbReference type="ARBA" id="ARBA00023012"/>
    </source>
</evidence>
<dbReference type="PROSITE" id="PS50110">
    <property type="entry name" value="RESPONSE_REGULATORY"/>
    <property type="match status" value="1"/>
</dbReference>
<feature type="domain" description="HTH araC/xylS-type" evidence="9">
    <location>
        <begin position="314"/>
        <end position="412"/>
    </location>
</feature>
<dbReference type="Pfam" id="PF00072">
    <property type="entry name" value="Response_reg"/>
    <property type="match status" value="1"/>
</dbReference>
<evidence type="ECO:0000256" key="2">
    <source>
        <dbReference type="ARBA" id="ARBA00022490"/>
    </source>
</evidence>
<sequence length="414" mass="47728">MMLNVLIVDDEPAALRSLRNLIPWEQYGFRIIEEASNGEEALESFRKRSIDLIISDIRMPRMDGLHLIAGVREFSEVPIILLSGYGEFEYARRAMQLGVKDYLLKPVSTDELKEKLLAVKVDIENEAMEKKKWYQGMPLVREQLVRRWARGLLIDPSAFNDFKWWAQEGGEPFCVFIVELTDLLQAQNTLSRAGIQLRRFAVRNVVEELFGNNGLLFEESLERFGIVYMANKKEIGGENLWEKARLMRSEVAQYAKAEIAVSIGPIVSSFEDVPGSYEAALEVLNKQSLLPAAESIWLADRVQQSTDSHYLLVEEVKQIVKERYAANLELKQIAAELFVNPNQLGQLFRSYAGISFKDYLLQKRLDAAKDLLMFTDKKVYEISQEVGFKEIDWFYKKFKQYTGKSANEFRTEME</sequence>
<evidence type="ECO:0000256" key="3">
    <source>
        <dbReference type="ARBA" id="ARBA00022553"/>
    </source>
</evidence>
<evidence type="ECO:0000259" key="10">
    <source>
        <dbReference type="PROSITE" id="PS50110"/>
    </source>
</evidence>
<accession>A0ABV1KU92</accession>
<keyword evidence="7" id="KW-0804">Transcription</keyword>
<evidence type="ECO:0000256" key="1">
    <source>
        <dbReference type="ARBA" id="ARBA00004496"/>
    </source>
</evidence>
<dbReference type="CDD" id="cd17536">
    <property type="entry name" value="REC_YesN-like"/>
    <property type="match status" value="1"/>
</dbReference>
<keyword evidence="5" id="KW-0805">Transcription regulation</keyword>
<name>A0ABV1KU92_9BACL</name>
<dbReference type="SUPFAM" id="SSF52172">
    <property type="entry name" value="CheY-like"/>
    <property type="match status" value="1"/>
</dbReference>
<organism evidence="11 12">
    <name type="scientific">Cohnella silvisoli</name>
    <dbReference type="NCBI Taxonomy" id="2873699"/>
    <lineage>
        <taxon>Bacteria</taxon>
        <taxon>Bacillati</taxon>
        <taxon>Bacillota</taxon>
        <taxon>Bacilli</taxon>
        <taxon>Bacillales</taxon>
        <taxon>Paenibacillaceae</taxon>
        <taxon>Cohnella</taxon>
    </lineage>
</organism>
<reference evidence="11 12" key="1">
    <citation type="journal article" date="2023" name="Genome Announc.">
        <title>Pan-Genome Analyses of the Genus Cohnella and Proposal of the Novel Species Cohnella silvisoli sp. nov., Isolated from Forest Soil.</title>
        <authorList>
            <person name="Wang C."/>
            <person name="Mao L."/>
            <person name="Bao G."/>
            <person name="Zhu H."/>
        </authorList>
    </citation>
    <scope>NUCLEOTIDE SEQUENCE [LARGE SCALE GENOMIC DNA]</scope>
    <source>
        <strain evidence="11 12">NL03-T5-1</strain>
    </source>
</reference>
<dbReference type="InterPro" id="IPR018060">
    <property type="entry name" value="HTH_AraC"/>
</dbReference>
<dbReference type="PROSITE" id="PS00041">
    <property type="entry name" value="HTH_ARAC_FAMILY_1"/>
    <property type="match status" value="1"/>
</dbReference>
<dbReference type="InterPro" id="IPR009057">
    <property type="entry name" value="Homeodomain-like_sf"/>
</dbReference>
<dbReference type="EMBL" id="JASKHM010000008">
    <property type="protein sequence ID" value="MEQ4483690.1"/>
    <property type="molecule type" value="Genomic_DNA"/>
</dbReference>
<protein>
    <submittedName>
        <fullName evidence="11">Response regulator</fullName>
    </submittedName>
</protein>
<keyword evidence="2" id="KW-0963">Cytoplasm</keyword>
<dbReference type="InterPro" id="IPR011006">
    <property type="entry name" value="CheY-like_superfamily"/>
</dbReference>
<evidence type="ECO:0000313" key="11">
    <source>
        <dbReference type="EMBL" id="MEQ4483690.1"/>
    </source>
</evidence>
<feature type="modified residue" description="4-aspartylphosphate" evidence="8">
    <location>
        <position position="56"/>
    </location>
</feature>
<evidence type="ECO:0000256" key="5">
    <source>
        <dbReference type="ARBA" id="ARBA00023015"/>
    </source>
</evidence>
<evidence type="ECO:0000256" key="6">
    <source>
        <dbReference type="ARBA" id="ARBA00023125"/>
    </source>
</evidence>
<dbReference type="InterPro" id="IPR001789">
    <property type="entry name" value="Sig_transdc_resp-reg_receiver"/>
</dbReference>
<comment type="subcellular location">
    <subcellularLocation>
        <location evidence="1">Cytoplasm</location>
    </subcellularLocation>
</comment>
<dbReference type="Pfam" id="PF12833">
    <property type="entry name" value="HTH_18"/>
    <property type="match status" value="1"/>
</dbReference>
<dbReference type="InterPro" id="IPR018062">
    <property type="entry name" value="HTH_AraC-typ_CS"/>
</dbReference>
<comment type="caution">
    <text evidence="11">The sequence shown here is derived from an EMBL/GenBank/DDBJ whole genome shotgun (WGS) entry which is preliminary data.</text>
</comment>